<evidence type="ECO:0000313" key="4">
    <source>
        <dbReference type="EMBL" id="KRQ02014.1"/>
    </source>
</evidence>
<reference evidence="4 5" key="1">
    <citation type="submission" date="2015-09" db="EMBL/GenBank/DDBJ databases">
        <title>Draft Genome Sequence of Bradyrhizobium manausense Strain BR 3351T, a Novel Symbiotic Nitrogen-Fixing Alphaproteobacterium Isolated from Brazilian Amazon Rain Forest.</title>
        <authorList>
            <person name="De Araujo J.L."/>
            <person name="Zilli J.E."/>
        </authorList>
    </citation>
    <scope>NUCLEOTIDE SEQUENCE [LARGE SCALE GENOMIC DNA]</scope>
    <source>
        <strain evidence="4 5">BR3351</strain>
    </source>
</reference>
<keyword evidence="1" id="KW-0560">Oxidoreductase</keyword>
<dbReference type="InterPro" id="IPR055170">
    <property type="entry name" value="GFO_IDH_MocA-like_dom"/>
</dbReference>
<dbReference type="PANTHER" id="PTHR43818:SF11">
    <property type="entry name" value="BCDNA.GH03377"/>
    <property type="match status" value="1"/>
</dbReference>
<protein>
    <submittedName>
        <fullName evidence="4">Oxidoreductase</fullName>
    </submittedName>
</protein>
<dbReference type="InterPro" id="IPR036291">
    <property type="entry name" value="NAD(P)-bd_dom_sf"/>
</dbReference>
<organism evidence="4 5">
    <name type="scientific">Bradyrhizobium manausense</name>
    <dbReference type="NCBI Taxonomy" id="989370"/>
    <lineage>
        <taxon>Bacteria</taxon>
        <taxon>Pseudomonadati</taxon>
        <taxon>Pseudomonadota</taxon>
        <taxon>Alphaproteobacteria</taxon>
        <taxon>Hyphomicrobiales</taxon>
        <taxon>Nitrobacteraceae</taxon>
        <taxon>Bradyrhizobium</taxon>
    </lineage>
</organism>
<dbReference type="EMBL" id="LJYG01000111">
    <property type="protein sequence ID" value="KRQ02014.1"/>
    <property type="molecule type" value="Genomic_DNA"/>
</dbReference>
<feature type="domain" description="GFO/IDH/MocA-like oxidoreductase" evidence="3">
    <location>
        <begin position="133"/>
        <end position="268"/>
    </location>
</feature>
<evidence type="ECO:0000259" key="3">
    <source>
        <dbReference type="Pfam" id="PF22725"/>
    </source>
</evidence>
<dbReference type="Gene3D" id="3.30.360.10">
    <property type="entry name" value="Dihydrodipicolinate Reductase, domain 2"/>
    <property type="match status" value="1"/>
</dbReference>
<dbReference type="Pfam" id="PF22725">
    <property type="entry name" value="GFO_IDH_MocA_C3"/>
    <property type="match status" value="1"/>
</dbReference>
<comment type="caution">
    <text evidence="4">The sequence shown here is derived from an EMBL/GenBank/DDBJ whole genome shotgun (WGS) entry which is preliminary data.</text>
</comment>
<dbReference type="Pfam" id="PF01408">
    <property type="entry name" value="GFO_IDH_MocA"/>
    <property type="match status" value="1"/>
</dbReference>
<evidence type="ECO:0000259" key="2">
    <source>
        <dbReference type="Pfam" id="PF01408"/>
    </source>
</evidence>
<name>A0A0R3D0Z5_9BRAD</name>
<keyword evidence="5" id="KW-1185">Reference proteome</keyword>
<dbReference type="InterPro" id="IPR050463">
    <property type="entry name" value="Gfo/Idh/MocA_oxidrdct_glycsds"/>
</dbReference>
<dbReference type="GO" id="GO:0016491">
    <property type="term" value="F:oxidoreductase activity"/>
    <property type="evidence" value="ECO:0007669"/>
    <property type="project" value="UniProtKB-KW"/>
</dbReference>
<dbReference type="AlphaFoldDB" id="A0A0R3D0Z5"/>
<accession>A0A0R3D0Z5</accession>
<dbReference type="InterPro" id="IPR000683">
    <property type="entry name" value="Gfo/Idh/MocA-like_OxRdtase_N"/>
</dbReference>
<dbReference type="GO" id="GO:0000166">
    <property type="term" value="F:nucleotide binding"/>
    <property type="evidence" value="ECO:0007669"/>
    <property type="project" value="InterPro"/>
</dbReference>
<dbReference type="SUPFAM" id="SSF55347">
    <property type="entry name" value="Glyceraldehyde-3-phosphate dehydrogenase-like, C-terminal domain"/>
    <property type="match status" value="1"/>
</dbReference>
<sequence>MSDMSKLGVGVIGCGNISTIYLRNMPNFRDLRLVACADLRPEVARDQAGLFGIEALTIEALLARPDIQIVVNLTTPNAHFAVSHAALTAGKHVFGEKPITVEAADAAALVAEAAQRGLKLGCAPDTFLGGGGRTARELVDAGRIGKVLYGTCFLMSHGMEHWHPDPTFFFKPGGGPILDMGPYYLAALINLLGSVTHVQGRASSGFATRLVSSKGPMNGKSITVETPTTVMALLHFETGADIVFTMSWDVWKHGHAPIELYGTEGSLRVPDPNFFGGVVQYTEKSSDWISLAADDRAFGKPNWRSPNWPDHMPSQANYRCLGVADLASAVLHGTPHRASGALASHALEVMHATLKAGVEGGEIAVQSRVDRPAAMSETDALALWAAETF</sequence>
<dbReference type="RefSeq" id="WP_057757422.1">
    <property type="nucleotide sequence ID" value="NZ_LJYG01000111.1"/>
</dbReference>
<dbReference type="Proteomes" id="UP000051936">
    <property type="component" value="Unassembled WGS sequence"/>
</dbReference>
<proteinExistence type="predicted"/>
<dbReference type="Gene3D" id="3.40.50.720">
    <property type="entry name" value="NAD(P)-binding Rossmann-like Domain"/>
    <property type="match status" value="1"/>
</dbReference>
<gene>
    <name evidence="4" type="ORF">AOQ71_36055</name>
</gene>
<evidence type="ECO:0000256" key="1">
    <source>
        <dbReference type="ARBA" id="ARBA00023002"/>
    </source>
</evidence>
<evidence type="ECO:0000313" key="5">
    <source>
        <dbReference type="Proteomes" id="UP000051936"/>
    </source>
</evidence>
<dbReference type="PANTHER" id="PTHR43818">
    <property type="entry name" value="BCDNA.GH03377"/>
    <property type="match status" value="1"/>
</dbReference>
<dbReference type="STRING" id="989370.AOQ71_36055"/>
<feature type="domain" description="Gfo/Idh/MocA-like oxidoreductase N-terminal" evidence="2">
    <location>
        <begin position="8"/>
        <end position="120"/>
    </location>
</feature>
<dbReference type="SUPFAM" id="SSF51735">
    <property type="entry name" value="NAD(P)-binding Rossmann-fold domains"/>
    <property type="match status" value="1"/>
</dbReference>